<reference evidence="14 15" key="1">
    <citation type="submission" date="2016-08" db="EMBL/GenBank/DDBJ databases">
        <authorList>
            <consortium name="Pathogen Informatics"/>
        </authorList>
    </citation>
    <scope>NUCLEOTIDE SEQUENCE [LARGE SCALE GENOMIC DNA]</scope>
    <source>
        <strain evidence="14 15">AJ</strain>
    </source>
</reference>
<keyword evidence="7 13" id="KW-1133">Transmembrane helix</keyword>
<feature type="transmembrane region" description="Helical" evidence="13">
    <location>
        <begin position="45"/>
        <end position="65"/>
    </location>
</feature>
<evidence type="ECO:0000256" key="6">
    <source>
        <dbReference type="ARBA" id="ARBA00022824"/>
    </source>
</evidence>
<dbReference type="InterPro" id="IPR004277">
    <property type="entry name" value="PSS"/>
</dbReference>
<dbReference type="GO" id="GO:0106245">
    <property type="term" value="F:L-serine-phosphatidylethanolamine phosphatidyltransferase activity"/>
    <property type="evidence" value="ECO:0007669"/>
    <property type="project" value="InterPro"/>
</dbReference>
<keyword evidence="8" id="KW-0443">Lipid metabolism</keyword>
<evidence type="ECO:0000256" key="11">
    <source>
        <dbReference type="ARBA" id="ARBA00023264"/>
    </source>
</evidence>
<feature type="transmembrane region" description="Helical" evidence="13">
    <location>
        <begin position="184"/>
        <end position="202"/>
    </location>
</feature>
<keyword evidence="10" id="KW-0594">Phospholipid biosynthesis</keyword>
<evidence type="ECO:0000256" key="2">
    <source>
        <dbReference type="ARBA" id="ARBA00005189"/>
    </source>
</evidence>
<feature type="transmembrane region" description="Helical" evidence="13">
    <location>
        <begin position="345"/>
        <end position="366"/>
    </location>
</feature>
<evidence type="ECO:0000256" key="3">
    <source>
        <dbReference type="ARBA" id="ARBA00022516"/>
    </source>
</evidence>
<dbReference type="PANTHER" id="PTHR15362:SF7">
    <property type="entry name" value="PHOSPHATIDYLSERINE SYNTHASE 2"/>
    <property type="match status" value="1"/>
</dbReference>
<comment type="pathway">
    <text evidence="2">Lipid metabolism.</text>
</comment>
<name>A0A1C6YL47_PLACU</name>
<evidence type="ECO:0000256" key="13">
    <source>
        <dbReference type="SAM" id="Phobius"/>
    </source>
</evidence>
<protein>
    <submittedName>
        <fullName evidence="14">Phosphatidylserine synthase, putative</fullName>
        <ecNumber evidence="14">2.7.8.8</ecNumber>
    </submittedName>
</protein>
<evidence type="ECO:0000256" key="12">
    <source>
        <dbReference type="ARBA" id="ARBA00025707"/>
    </source>
</evidence>
<feature type="transmembrane region" description="Helical" evidence="13">
    <location>
        <begin position="281"/>
        <end position="300"/>
    </location>
</feature>
<evidence type="ECO:0000313" key="14">
    <source>
        <dbReference type="EMBL" id="SCM24110.1"/>
    </source>
</evidence>
<proteinExistence type="predicted"/>
<keyword evidence="3" id="KW-0444">Lipid biosynthesis</keyword>
<evidence type="ECO:0000256" key="9">
    <source>
        <dbReference type="ARBA" id="ARBA00023136"/>
    </source>
</evidence>
<dbReference type="Proteomes" id="UP000507163">
    <property type="component" value="Chromosome 11"/>
</dbReference>
<dbReference type="Pfam" id="PF03034">
    <property type="entry name" value="PSS"/>
    <property type="match status" value="1"/>
</dbReference>
<feature type="transmembrane region" description="Helical" evidence="13">
    <location>
        <begin position="20"/>
        <end position="39"/>
    </location>
</feature>
<evidence type="ECO:0000256" key="7">
    <source>
        <dbReference type="ARBA" id="ARBA00022989"/>
    </source>
</evidence>
<dbReference type="EC" id="2.7.8.8" evidence="14"/>
<evidence type="ECO:0000256" key="8">
    <source>
        <dbReference type="ARBA" id="ARBA00023098"/>
    </source>
</evidence>
<keyword evidence="11" id="KW-1208">Phospholipid metabolism</keyword>
<keyword evidence="9 13" id="KW-0472">Membrane</keyword>
<dbReference type="EMBL" id="LT608177">
    <property type="protein sequence ID" value="SCM24110.1"/>
    <property type="molecule type" value="Genomic_DNA"/>
</dbReference>
<gene>
    <name evidence="14" type="ORF">PCHAJ_000301800</name>
</gene>
<evidence type="ECO:0000256" key="10">
    <source>
        <dbReference type="ARBA" id="ARBA00023209"/>
    </source>
</evidence>
<comment type="subcellular location">
    <subcellularLocation>
        <location evidence="1">Endoplasmic reticulum membrane</location>
        <topology evidence="1">Multi-pass membrane protein</topology>
    </subcellularLocation>
</comment>
<accession>A0A1C6YL47</accession>
<keyword evidence="5 13" id="KW-0812">Transmembrane</keyword>
<feature type="transmembrane region" description="Helical" evidence="13">
    <location>
        <begin position="312"/>
        <end position="333"/>
    </location>
</feature>
<dbReference type="GO" id="GO:0005789">
    <property type="term" value="C:endoplasmic reticulum membrane"/>
    <property type="evidence" value="ECO:0007669"/>
    <property type="project" value="UniProtKB-SubCell"/>
</dbReference>
<evidence type="ECO:0000256" key="4">
    <source>
        <dbReference type="ARBA" id="ARBA00022679"/>
    </source>
</evidence>
<dbReference type="PANTHER" id="PTHR15362">
    <property type="entry name" value="PHOSPHATIDYLINOSITOL SYNTHASE"/>
    <property type="match status" value="1"/>
</dbReference>
<comment type="pathway">
    <text evidence="12">Phospholipid metabolism.</text>
</comment>
<evidence type="ECO:0000313" key="15">
    <source>
        <dbReference type="Proteomes" id="UP000507163"/>
    </source>
</evidence>
<dbReference type="GO" id="GO:0003882">
    <property type="term" value="F:CDP-diacylglycerol-serine O-phosphatidyltransferase activity"/>
    <property type="evidence" value="ECO:0007669"/>
    <property type="project" value="UniProtKB-EC"/>
</dbReference>
<dbReference type="GO" id="GO:0006659">
    <property type="term" value="P:phosphatidylserine biosynthetic process"/>
    <property type="evidence" value="ECO:0007669"/>
    <property type="project" value="InterPro"/>
</dbReference>
<feature type="transmembrane region" description="Helical" evidence="13">
    <location>
        <begin position="77"/>
        <end position="96"/>
    </location>
</feature>
<evidence type="ECO:0000256" key="5">
    <source>
        <dbReference type="ARBA" id="ARBA00022692"/>
    </source>
</evidence>
<feature type="transmembrane region" description="Helical" evidence="13">
    <location>
        <begin position="241"/>
        <end position="261"/>
    </location>
</feature>
<organism evidence="14 15">
    <name type="scientific">Plasmodium chabaudi chabaudi</name>
    <dbReference type="NCBI Taxonomy" id="31271"/>
    <lineage>
        <taxon>Eukaryota</taxon>
        <taxon>Sar</taxon>
        <taxon>Alveolata</taxon>
        <taxon>Apicomplexa</taxon>
        <taxon>Aconoidasida</taxon>
        <taxon>Haemosporida</taxon>
        <taxon>Plasmodiidae</taxon>
        <taxon>Plasmodium</taxon>
        <taxon>Plasmodium (Vinckeia)</taxon>
    </lineage>
</organism>
<dbReference type="AlphaFoldDB" id="A0A1C6YL47"/>
<sequence length="371" mass="43605">MKHLSHCVMYRINFIQIKDCSVGILGLGSLLLSFAAPYFDFKTRIIISSIVFVLNFFSIFWFMAHHVTNIKRESFKIVMYGFGALYFATVLFIHYYPINELQIVLKYVKPSIRFTKVERAYMNNCNSLENIYEKIDRFVVAHLLGWIIKGFIIRNFLYLNVDSILFELIELKLRHILPNFYECWWDHIFLDLLGCNLFGILLSMQVMKYFKMELYTWEIPGPKIQKKNIIFPKLDKLIRSIFINSNTFAIFIFSCFIMPVADLTIFMLKAIIQVHVEDSLLVYREVIIGFFSAVAAYELHKAIVDKLTIKRVAPIIVVTSIVVMEVIYTYRWMHVLVSDNSDRTIINIIFMALYTTAISIYSLLFVNDYVM</sequence>
<keyword evidence="6" id="KW-0256">Endoplasmic reticulum</keyword>
<keyword evidence="4 14" id="KW-0808">Transferase</keyword>
<evidence type="ECO:0000256" key="1">
    <source>
        <dbReference type="ARBA" id="ARBA00004477"/>
    </source>
</evidence>